<organism evidence="3 5">
    <name type="scientific">Pedobacter alluvionis</name>
    <dbReference type="NCBI Taxonomy" id="475253"/>
    <lineage>
        <taxon>Bacteria</taxon>
        <taxon>Pseudomonadati</taxon>
        <taxon>Bacteroidota</taxon>
        <taxon>Sphingobacteriia</taxon>
        <taxon>Sphingobacteriales</taxon>
        <taxon>Sphingobacteriaceae</taxon>
        <taxon>Pedobacter</taxon>
    </lineage>
</organism>
<dbReference type="InterPro" id="IPR000868">
    <property type="entry name" value="Isochorismatase-like_dom"/>
</dbReference>
<evidence type="ECO:0000313" key="3">
    <source>
        <dbReference type="EMBL" id="RLJ72159.1"/>
    </source>
</evidence>
<dbReference type="PANTHER" id="PTHR43540">
    <property type="entry name" value="PEROXYUREIDOACRYLATE/UREIDOACRYLATE AMIDOHYDROLASE-RELATED"/>
    <property type="match status" value="1"/>
</dbReference>
<keyword evidence="1" id="KW-0378">Hydrolase</keyword>
<evidence type="ECO:0000256" key="1">
    <source>
        <dbReference type="ARBA" id="ARBA00022801"/>
    </source>
</evidence>
<evidence type="ECO:0000313" key="5">
    <source>
        <dbReference type="Proteomes" id="UP000273898"/>
    </source>
</evidence>
<dbReference type="Pfam" id="PF00857">
    <property type="entry name" value="Isochorismatase"/>
    <property type="match status" value="1"/>
</dbReference>
<dbReference type="Gene3D" id="3.40.50.850">
    <property type="entry name" value="Isochorismatase-like"/>
    <property type="match status" value="1"/>
</dbReference>
<dbReference type="OrthoDB" id="9785724at2"/>
<evidence type="ECO:0000313" key="6">
    <source>
        <dbReference type="Proteomes" id="UP000297429"/>
    </source>
</evidence>
<dbReference type="GO" id="GO:0016787">
    <property type="term" value="F:hydrolase activity"/>
    <property type="evidence" value="ECO:0007669"/>
    <property type="project" value="UniProtKB-KW"/>
</dbReference>
<name>A0A497XV94_9SPHI</name>
<gene>
    <name evidence="3" type="ORF">BCL90_5001</name>
    <name evidence="4" type="ORF">E3V97_22695</name>
</gene>
<dbReference type="EMBL" id="SOPX01000005">
    <property type="protein sequence ID" value="TFB28927.1"/>
    <property type="molecule type" value="Genomic_DNA"/>
</dbReference>
<dbReference type="RefSeq" id="WP_121287802.1">
    <property type="nucleotide sequence ID" value="NZ_RCCK01000015.1"/>
</dbReference>
<dbReference type="Proteomes" id="UP000273898">
    <property type="component" value="Unassembled WGS sequence"/>
</dbReference>
<reference evidence="4 6" key="2">
    <citation type="submission" date="2019-03" db="EMBL/GenBank/DDBJ databases">
        <authorList>
            <person name="He R.-H."/>
        </authorList>
    </citation>
    <scope>NUCLEOTIDE SEQUENCE [LARGE SCALE GENOMIC DNA]</scope>
    <source>
        <strain evidence="4 6">DSM 19624</strain>
    </source>
</reference>
<evidence type="ECO:0000259" key="2">
    <source>
        <dbReference type="Pfam" id="PF00857"/>
    </source>
</evidence>
<evidence type="ECO:0000313" key="4">
    <source>
        <dbReference type="EMBL" id="TFB28927.1"/>
    </source>
</evidence>
<proteinExistence type="predicted"/>
<accession>A0A497XV94</accession>
<dbReference type="EMBL" id="RCCK01000015">
    <property type="protein sequence ID" value="RLJ72159.1"/>
    <property type="molecule type" value="Genomic_DNA"/>
</dbReference>
<keyword evidence="6" id="KW-1185">Reference proteome</keyword>
<dbReference type="InterPro" id="IPR036380">
    <property type="entry name" value="Isochorismatase-like_sf"/>
</dbReference>
<dbReference type="SUPFAM" id="SSF52499">
    <property type="entry name" value="Isochorismatase-like hydrolases"/>
    <property type="match status" value="1"/>
</dbReference>
<dbReference type="InterPro" id="IPR050272">
    <property type="entry name" value="Isochorismatase-like_hydrls"/>
</dbReference>
<protein>
    <submittedName>
        <fullName evidence="4">Isochorismatase family protein</fullName>
    </submittedName>
    <submittedName>
        <fullName evidence="3">Nicotinamidase-related amidase</fullName>
    </submittedName>
</protein>
<dbReference type="AlphaFoldDB" id="A0A497XV94"/>
<dbReference type="Proteomes" id="UP000297429">
    <property type="component" value="Unassembled WGS sequence"/>
</dbReference>
<sequence length="180" mass="20729">MKALLIIDMQIGSFKPYTLRYDTLGVIERINKLAHYFRMNNYKVIFVQHDGNKENIFLPNTFDWELLPELVTSPADDIVSKSANDAFYNTNLHYLLAKSNITELFVTGCATDFCIDATVKSAVSRDYEVTVVEDAHTTADRPHLTAPKVIEHYNWMWSEMTPTNFKIQVIRTKDLLTLFA</sequence>
<feature type="domain" description="Isochorismatase-like" evidence="2">
    <location>
        <begin position="3"/>
        <end position="141"/>
    </location>
</feature>
<reference evidence="3 5" key="1">
    <citation type="submission" date="2018-10" db="EMBL/GenBank/DDBJ databases">
        <title>Genomic Encyclopedia of Archaeal and Bacterial Type Strains, Phase II (KMG-II): from individual species to whole genera.</title>
        <authorList>
            <person name="Goeker M."/>
        </authorList>
    </citation>
    <scope>NUCLEOTIDE SEQUENCE [LARGE SCALE GENOMIC DNA]</scope>
    <source>
        <strain evidence="3 5">DSM 19624</strain>
    </source>
</reference>
<comment type="caution">
    <text evidence="3">The sequence shown here is derived from an EMBL/GenBank/DDBJ whole genome shotgun (WGS) entry which is preliminary data.</text>
</comment>